<gene>
    <name evidence="2" type="ORF">FSB_LOCUS17205</name>
</gene>
<accession>A0A2N9FQ59</accession>
<dbReference type="AlphaFoldDB" id="A0A2N9FQ59"/>
<protein>
    <submittedName>
        <fullName evidence="2">Uncharacterized protein</fullName>
    </submittedName>
</protein>
<feature type="chain" id="PRO_5014667023" evidence="1">
    <location>
        <begin position="18"/>
        <end position="186"/>
    </location>
</feature>
<dbReference type="EMBL" id="OIVN01001058">
    <property type="protein sequence ID" value="SPC89323.1"/>
    <property type="molecule type" value="Genomic_DNA"/>
</dbReference>
<organism evidence="2">
    <name type="scientific">Fagus sylvatica</name>
    <name type="common">Beechnut</name>
    <dbReference type="NCBI Taxonomy" id="28930"/>
    <lineage>
        <taxon>Eukaryota</taxon>
        <taxon>Viridiplantae</taxon>
        <taxon>Streptophyta</taxon>
        <taxon>Embryophyta</taxon>
        <taxon>Tracheophyta</taxon>
        <taxon>Spermatophyta</taxon>
        <taxon>Magnoliopsida</taxon>
        <taxon>eudicotyledons</taxon>
        <taxon>Gunneridae</taxon>
        <taxon>Pentapetalae</taxon>
        <taxon>rosids</taxon>
        <taxon>fabids</taxon>
        <taxon>Fagales</taxon>
        <taxon>Fagaceae</taxon>
        <taxon>Fagus</taxon>
    </lineage>
</organism>
<evidence type="ECO:0000313" key="2">
    <source>
        <dbReference type="EMBL" id="SPC89323.1"/>
    </source>
</evidence>
<name>A0A2N9FQ59_FAGSY</name>
<reference evidence="2" key="1">
    <citation type="submission" date="2018-02" db="EMBL/GenBank/DDBJ databases">
        <authorList>
            <person name="Cohen D.B."/>
            <person name="Kent A.D."/>
        </authorList>
    </citation>
    <scope>NUCLEOTIDE SEQUENCE</scope>
</reference>
<evidence type="ECO:0000256" key="1">
    <source>
        <dbReference type="SAM" id="SignalP"/>
    </source>
</evidence>
<sequence length="186" mass="21359">MLNILWVVLLSFPGCSSELSGVETTEAQLYQIKITSAGFWLQNESDSNVIDVPDIKTVTTKLEVANVDGDGFTFLAGKFWLNWIGSGARRGKLAWKFWKTDSELLENQAEPSMGSQSSKPAEDEAVIKIDKEERRSFPLSARETFKAAVFHFGKKWYKRLLFIWRHAMQVIRSFWKLWVSRSRKCS</sequence>
<feature type="signal peptide" evidence="1">
    <location>
        <begin position="1"/>
        <end position="17"/>
    </location>
</feature>
<proteinExistence type="predicted"/>
<keyword evidence="1" id="KW-0732">Signal</keyword>